<dbReference type="PANTHER" id="PTHR10908:SF0">
    <property type="entry name" value="SEROTONIN N-ACETYLTRANSFERASE"/>
    <property type="match status" value="1"/>
</dbReference>
<dbReference type="GeneTree" id="ENSGT00390000015579"/>
<dbReference type="GO" id="GO:0007623">
    <property type="term" value="P:circadian rhythm"/>
    <property type="evidence" value="ECO:0007669"/>
    <property type="project" value="TreeGrafter"/>
</dbReference>
<gene>
    <name evidence="4" type="primary">AANAT</name>
</gene>
<feature type="region of interest" description="Disordered" evidence="3">
    <location>
        <begin position="1"/>
        <end position="33"/>
    </location>
</feature>
<dbReference type="GO" id="GO:0005737">
    <property type="term" value="C:cytoplasm"/>
    <property type="evidence" value="ECO:0007669"/>
    <property type="project" value="TreeGrafter"/>
</dbReference>
<dbReference type="PANTHER" id="PTHR10908">
    <property type="entry name" value="SEROTONIN N-ACETYLTRANSFERASE"/>
    <property type="match status" value="1"/>
</dbReference>
<dbReference type="GO" id="GO:0030187">
    <property type="term" value="P:melatonin biosynthetic process"/>
    <property type="evidence" value="ECO:0007669"/>
    <property type="project" value="TreeGrafter"/>
</dbReference>
<dbReference type="AlphaFoldDB" id="A0A7N5KMZ4"/>
<reference evidence="4" key="2">
    <citation type="submission" date="2025-08" db="UniProtKB">
        <authorList>
            <consortium name="Ensembl"/>
        </authorList>
    </citation>
    <scope>IDENTIFICATION</scope>
</reference>
<keyword evidence="5" id="KW-1185">Reference proteome</keyword>
<reference evidence="4" key="3">
    <citation type="submission" date="2025-09" db="UniProtKB">
        <authorList>
            <consortium name="Ensembl"/>
        </authorList>
    </citation>
    <scope>IDENTIFICATION</scope>
</reference>
<evidence type="ECO:0000256" key="3">
    <source>
        <dbReference type="SAM" id="MobiDB-lite"/>
    </source>
</evidence>
<dbReference type="Gene3D" id="3.40.630.30">
    <property type="match status" value="1"/>
</dbReference>
<dbReference type="InterPro" id="IPR051635">
    <property type="entry name" value="SNAT-like"/>
</dbReference>
<proteinExistence type="predicted"/>
<dbReference type="Proteomes" id="UP000008912">
    <property type="component" value="Unassembled WGS sequence"/>
</dbReference>
<evidence type="ECO:0000256" key="2">
    <source>
        <dbReference type="ARBA" id="ARBA00023315"/>
    </source>
</evidence>
<sequence>MSTQSAHGLEPETSDLQPGIPETPGRPRRHTLPASEFRCLTPEDATSVFEIEREAFISVLGICPLYLDEVKHFLTLCPELSLGWFQEGRLVAFIIGSLWDQERLTQVRAGWGWDAQPLESLWKGGCHPQALASRAQREAEEPRGWNFFLWSSAGSKRLTSSGLNGLHEGPSMGWRVEFPIWGPPWVGREPHLEALRRHLLSAGWG</sequence>
<dbReference type="Ensembl" id="ENSAMET00000026850.1">
    <property type="protein sequence ID" value="ENSAMEP00000040539.1"/>
    <property type="gene ID" value="ENSAMEG00000029227.1"/>
</dbReference>
<evidence type="ECO:0000313" key="4">
    <source>
        <dbReference type="Ensembl" id="ENSAMEP00000040539.1"/>
    </source>
</evidence>
<accession>A0A7N5KMZ4</accession>
<dbReference type="SUPFAM" id="SSF55729">
    <property type="entry name" value="Acyl-CoA N-acyltransferases (Nat)"/>
    <property type="match status" value="1"/>
</dbReference>
<dbReference type="InterPro" id="IPR016181">
    <property type="entry name" value="Acyl_CoA_acyltransferase"/>
</dbReference>
<keyword evidence="2" id="KW-0012">Acyltransferase</keyword>
<protein>
    <submittedName>
        <fullName evidence="4">Aralkylamine N-acetyltransferase</fullName>
    </submittedName>
</protein>
<organism evidence="4 5">
    <name type="scientific">Ailuropoda melanoleuca</name>
    <name type="common">Giant panda</name>
    <dbReference type="NCBI Taxonomy" id="9646"/>
    <lineage>
        <taxon>Eukaryota</taxon>
        <taxon>Metazoa</taxon>
        <taxon>Chordata</taxon>
        <taxon>Craniata</taxon>
        <taxon>Vertebrata</taxon>
        <taxon>Euteleostomi</taxon>
        <taxon>Mammalia</taxon>
        <taxon>Eutheria</taxon>
        <taxon>Laurasiatheria</taxon>
        <taxon>Carnivora</taxon>
        <taxon>Caniformia</taxon>
        <taxon>Ursidae</taxon>
        <taxon>Ailuropoda</taxon>
    </lineage>
</organism>
<dbReference type="GO" id="GO:0004059">
    <property type="term" value="F:aralkylamine N-acetyltransferase activity"/>
    <property type="evidence" value="ECO:0007669"/>
    <property type="project" value="TreeGrafter"/>
</dbReference>
<name>A0A7N5KMZ4_AILME</name>
<reference evidence="4 5" key="1">
    <citation type="journal article" date="2010" name="Nature">
        <title>The sequence and de novo assembly of the giant panda genome.</title>
        <authorList>
            <person name="Li R."/>
            <person name="Fan W."/>
            <person name="Tian G."/>
            <person name="Zhu H."/>
            <person name="He L."/>
            <person name="Cai J."/>
            <person name="Huang Q."/>
            <person name="Cai Q."/>
            <person name="Li B."/>
            <person name="Bai Y."/>
            <person name="Zhang Z."/>
            <person name="Zhang Y."/>
            <person name="Wang W."/>
            <person name="Li J."/>
            <person name="Wei F."/>
            <person name="Li H."/>
            <person name="Jian M."/>
            <person name="Li J."/>
            <person name="Zhang Z."/>
            <person name="Nielsen R."/>
            <person name="Li D."/>
            <person name="Gu W."/>
            <person name="Yang Z."/>
            <person name="Xuan Z."/>
            <person name="Ryder O.A."/>
            <person name="Leung F.C."/>
            <person name="Zhou Y."/>
            <person name="Cao J."/>
            <person name="Sun X."/>
            <person name="Fu Y."/>
            <person name="Fang X."/>
            <person name="Guo X."/>
            <person name="Wang B."/>
            <person name="Hou R."/>
            <person name="Shen F."/>
            <person name="Mu B."/>
            <person name="Ni P."/>
            <person name="Lin R."/>
            <person name="Qian W."/>
            <person name="Wang G."/>
            <person name="Yu C."/>
            <person name="Nie W."/>
            <person name="Wang J."/>
            <person name="Wu Z."/>
            <person name="Liang H."/>
            <person name="Min J."/>
            <person name="Wu Q."/>
            <person name="Cheng S."/>
            <person name="Ruan J."/>
            <person name="Wang M."/>
            <person name="Shi Z."/>
            <person name="Wen M."/>
            <person name="Liu B."/>
            <person name="Ren X."/>
            <person name="Zheng H."/>
            <person name="Dong D."/>
            <person name="Cook K."/>
            <person name="Shan G."/>
            <person name="Zhang H."/>
            <person name="Kosiol C."/>
            <person name="Xie X."/>
            <person name="Lu Z."/>
            <person name="Zheng H."/>
            <person name="Li Y."/>
            <person name="Steiner C.C."/>
            <person name="Lam T.T."/>
            <person name="Lin S."/>
            <person name="Zhang Q."/>
            <person name="Li G."/>
            <person name="Tian J."/>
            <person name="Gong T."/>
            <person name="Liu H."/>
            <person name="Zhang D."/>
            <person name="Fang L."/>
            <person name="Ye C."/>
            <person name="Zhang J."/>
            <person name="Hu W."/>
            <person name="Xu A."/>
            <person name="Ren Y."/>
            <person name="Zhang G."/>
            <person name="Bruford M.W."/>
            <person name="Li Q."/>
            <person name="Ma L."/>
            <person name="Guo Y."/>
            <person name="An N."/>
            <person name="Hu Y."/>
            <person name="Zheng Y."/>
            <person name="Shi Y."/>
            <person name="Li Z."/>
            <person name="Liu Q."/>
            <person name="Chen Y."/>
            <person name="Zhao J."/>
            <person name="Qu N."/>
            <person name="Zhao S."/>
            <person name="Tian F."/>
            <person name="Wang X."/>
            <person name="Wang H."/>
            <person name="Xu L."/>
            <person name="Liu X."/>
            <person name="Vinar T."/>
            <person name="Wang Y."/>
            <person name="Lam T.W."/>
            <person name="Yiu S.M."/>
            <person name="Liu S."/>
            <person name="Zhang H."/>
            <person name="Li D."/>
            <person name="Huang Y."/>
            <person name="Wang X."/>
            <person name="Yang G."/>
            <person name="Jiang Z."/>
            <person name="Wang J."/>
            <person name="Qin N."/>
            <person name="Li L."/>
            <person name="Li J."/>
            <person name="Bolund L."/>
            <person name="Kristiansen K."/>
            <person name="Wong G.K."/>
            <person name="Olson M."/>
            <person name="Zhang X."/>
            <person name="Li S."/>
            <person name="Yang H."/>
            <person name="Wang J."/>
            <person name="Wang J."/>
        </authorList>
    </citation>
    <scope>NUCLEOTIDE SEQUENCE [LARGE SCALE GENOMIC DNA]</scope>
</reference>
<evidence type="ECO:0000256" key="1">
    <source>
        <dbReference type="ARBA" id="ARBA00022679"/>
    </source>
</evidence>
<dbReference type="GO" id="GO:0009416">
    <property type="term" value="P:response to light stimulus"/>
    <property type="evidence" value="ECO:0007669"/>
    <property type="project" value="TreeGrafter"/>
</dbReference>
<keyword evidence="1" id="KW-0808">Transferase</keyword>
<evidence type="ECO:0000313" key="5">
    <source>
        <dbReference type="Proteomes" id="UP000008912"/>
    </source>
</evidence>